<protein>
    <submittedName>
        <fullName evidence="1">Uncharacterized protein</fullName>
    </submittedName>
</protein>
<sequence length="92" mass="9847">MLFIAGTFPVAIYFSTIATERTIAAVAADEAFAKVRLYAIGSPNDLSDDNQWLKKNEGEIQTIRFYTDGDDGCHRGCSAAGQSGIAGCPHAF</sequence>
<name>X1FY84_9ZZZZ</name>
<proteinExistence type="predicted"/>
<organism evidence="1">
    <name type="scientific">marine sediment metagenome</name>
    <dbReference type="NCBI Taxonomy" id="412755"/>
    <lineage>
        <taxon>unclassified sequences</taxon>
        <taxon>metagenomes</taxon>
        <taxon>ecological metagenomes</taxon>
    </lineage>
</organism>
<comment type="caution">
    <text evidence="1">The sequence shown here is derived from an EMBL/GenBank/DDBJ whole genome shotgun (WGS) entry which is preliminary data.</text>
</comment>
<dbReference type="AlphaFoldDB" id="X1FY84"/>
<dbReference type="EMBL" id="BARU01008153">
    <property type="protein sequence ID" value="GAH37480.1"/>
    <property type="molecule type" value="Genomic_DNA"/>
</dbReference>
<evidence type="ECO:0000313" key="1">
    <source>
        <dbReference type="EMBL" id="GAH37480.1"/>
    </source>
</evidence>
<gene>
    <name evidence="1" type="ORF">S03H2_16002</name>
</gene>
<accession>X1FY84</accession>
<reference evidence="1" key="1">
    <citation type="journal article" date="2014" name="Front. Microbiol.">
        <title>High frequency of phylogenetically diverse reductive dehalogenase-homologous genes in deep subseafloor sedimentary metagenomes.</title>
        <authorList>
            <person name="Kawai M."/>
            <person name="Futagami T."/>
            <person name="Toyoda A."/>
            <person name="Takaki Y."/>
            <person name="Nishi S."/>
            <person name="Hori S."/>
            <person name="Arai W."/>
            <person name="Tsubouchi T."/>
            <person name="Morono Y."/>
            <person name="Uchiyama I."/>
            <person name="Ito T."/>
            <person name="Fujiyama A."/>
            <person name="Inagaki F."/>
            <person name="Takami H."/>
        </authorList>
    </citation>
    <scope>NUCLEOTIDE SEQUENCE</scope>
    <source>
        <strain evidence="1">Expedition CK06-06</strain>
    </source>
</reference>